<accession>A0A645DG95</accession>
<protein>
    <submittedName>
        <fullName evidence="2">Uncharacterized protein</fullName>
    </submittedName>
</protein>
<name>A0A645DG95_9ZZZZ</name>
<dbReference type="EMBL" id="VSSQ01036109">
    <property type="protein sequence ID" value="MPM88500.1"/>
    <property type="molecule type" value="Genomic_DNA"/>
</dbReference>
<proteinExistence type="predicted"/>
<organism evidence="2">
    <name type="scientific">bioreactor metagenome</name>
    <dbReference type="NCBI Taxonomy" id="1076179"/>
    <lineage>
        <taxon>unclassified sequences</taxon>
        <taxon>metagenomes</taxon>
        <taxon>ecological metagenomes</taxon>
    </lineage>
</organism>
<evidence type="ECO:0000313" key="2">
    <source>
        <dbReference type="EMBL" id="MPM88500.1"/>
    </source>
</evidence>
<feature type="region of interest" description="Disordered" evidence="1">
    <location>
        <begin position="226"/>
        <end position="247"/>
    </location>
</feature>
<dbReference type="AlphaFoldDB" id="A0A645DG95"/>
<comment type="caution">
    <text evidence="2">The sequence shown here is derived from an EMBL/GenBank/DDBJ whole genome shotgun (WGS) entry which is preliminary data.</text>
</comment>
<evidence type="ECO:0000256" key="1">
    <source>
        <dbReference type="SAM" id="MobiDB-lite"/>
    </source>
</evidence>
<sequence length="247" mass="26613">MNAPEPGGEGADIVHNALHCDKRRAALRAVTGGQLLSGKQTQRRPVGCRRVFFHRVEQDAQGPGMLAQLRQEPAPLLGLSGRAELIQQLLRAAQLLLHHFKENLLPCHSRRPLPSFPAGRACRYSTDMRAGGLYARETGRFRLGAWLIAKKSPGSIGFQGTSPCVVLFLQGNDGNRAAVPGLLRRILERVGHRGIGLGNGVVVEAEHVGTDADAQSAADAAGTVNRCSHKNAPFSPGGRQWRRTGHL</sequence>
<reference evidence="2" key="1">
    <citation type="submission" date="2019-08" db="EMBL/GenBank/DDBJ databases">
        <authorList>
            <person name="Kucharzyk K."/>
            <person name="Murdoch R.W."/>
            <person name="Higgins S."/>
            <person name="Loffler F."/>
        </authorList>
    </citation>
    <scope>NUCLEOTIDE SEQUENCE</scope>
</reference>
<gene>
    <name evidence="2" type="ORF">SDC9_135604</name>
</gene>